<dbReference type="PANTHER" id="PTHR46332">
    <property type="entry name" value="ASPARTATE BETA-HYDROXYLASE DOMAIN-CONTAINING PROTEIN 2"/>
    <property type="match status" value="1"/>
</dbReference>
<dbReference type="SUPFAM" id="SSF51197">
    <property type="entry name" value="Clavaminate synthase-like"/>
    <property type="match status" value="1"/>
</dbReference>
<evidence type="ECO:0000259" key="4">
    <source>
        <dbReference type="Pfam" id="PF05118"/>
    </source>
</evidence>
<keyword evidence="6" id="KW-1185">Reference proteome</keyword>
<feature type="domain" description="Aspartyl/asparaginy/proline hydroxylase" evidence="4">
    <location>
        <begin position="246"/>
        <end position="412"/>
    </location>
</feature>
<evidence type="ECO:0000256" key="2">
    <source>
        <dbReference type="ARBA" id="ARBA00022964"/>
    </source>
</evidence>
<dbReference type="Pfam" id="PF05118">
    <property type="entry name" value="Asp_Arg_Hydrox"/>
    <property type="match status" value="1"/>
</dbReference>
<dbReference type="SUPFAM" id="SSF48452">
    <property type="entry name" value="TPR-like"/>
    <property type="match status" value="1"/>
</dbReference>
<dbReference type="RefSeq" id="WP_198111494.1">
    <property type="nucleotide sequence ID" value="NZ_JAEDAK010000008.1"/>
</dbReference>
<dbReference type="EMBL" id="JAEDAK010000008">
    <property type="protein sequence ID" value="MBH9577718.1"/>
    <property type="molecule type" value="Genomic_DNA"/>
</dbReference>
<dbReference type="GO" id="GO:0016020">
    <property type="term" value="C:membrane"/>
    <property type="evidence" value="ECO:0007669"/>
    <property type="project" value="TreeGrafter"/>
</dbReference>
<name>A0A931J2T6_9BURK</name>
<accession>A0A931J2T6</accession>
<protein>
    <submittedName>
        <fullName evidence="5">Aspartyl/asparaginyl beta-hydroxylase domain-containing protein</fullName>
    </submittedName>
</protein>
<dbReference type="InterPro" id="IPR051821">
    <property type="entry name" value="Asp/Asn_beta-hydroxylase"/>
</dbReference>
<dbReference type="Gene3D" id="2.60.120.330">
    <property type="entry name" value="B-lactam Antibiotic, Isopenicillin N Synthase, Chain"/>
    <property type="match status" value="1"/>
</dbReference>
<dbReference type="AlphaFoldDB" id="A0A931J2T6"/>
<evidence type="ECO:0000313" key="6">
    <source>
        <dbReference type="Proteomes" id="UP000613266"/>
    </source>
</evidence>
<dbReference type="SMART" id="SM00028">
    <property type="entry name" value="TPR"/>
    <property type="match status" value="3"/>
</dbReference>
<sequence>MTAPTATRDWGDKLMAAQVALRRGEFSRALPLLESIAALDPLAFEPRYLLAVALQQAGQVERALIWLREAIALEPAHAELNLRLAESLAQRSKFDEAALVLQAFLKRAPDHAVAWLTLAQILDAAGQEDAATRAGWQAIRTAQAKGQWVSAETTPPSWHNLVRSWLARVDGVRRQWLMDVLDSQVQTYGRAEMQRFSDCIHHYLGEAPHLGPSDPHQRPKFLYFPHLPAGPYHDPALQPWSGQLVEAWKDLRDEALRLREEDEASFEDFLGLSADSDKSAYIGGTGEQPAWDAFFFYRHGQRFDANHQRAPRTSALLDSIELCRVPGQAPEICFSVLTPGSHILPHYGTTNTRLVYHLPLIVPADCALNIIGHGEHAWQEGQPMMFDDTFRHEAWNRSGQTRIVLLMDCWNPHLTVPERSAVLALVGRISALEEPPL</sequence>
<dbReference type="GO" id="GO:0051213">
    <property type="term" value="F:dioxygenase activity"/>
    <property type="evidence" value="ECO:0007669"/>
    <property type="project" value="UniProtKB-KW"/>
</dbReference>
<dbReference type="InterPro" id="IPR011990">
    <property type="entry name" value="TPR-like_helical_dom_sf"/>
</dbReference>
<reference evidence="5" key="1">
    <citation type="submission" date="2020-12" db="EMBL/GenBank/DDBJ databases">
        <title>The genome sequence of Inhella sp. 1Y17.</title>
        <authorList>
            <person name="Liu Y."/>
        </authorList>
    </citation>
    <scope>NUCLEOTIDE SEQUENCE</scope>
    <source>
        <strain evidence="5">1Y17</strain>
    </source>
</reference>
<dbReference type="InterPro" id="IPR007803">
    <property type="entry name" value="Asp/Arg/Pro-Hydrxlase"/>
</dbReference>
<dbReference type="InterPro" id="IPR027443">
    <property type="entry name" value="IPNS-like_sf"/>
</dbReference>
<proteinExistence type="inferred from homology"/>
<dbReference type="InterPro" id="IPR019734">
    <property type="entry name" value="TPR_rpt"/>
</dbReference>
<evidence type="ECO:0000313" key="5">
    <source>
        <dbReference type="EMBL" id="MBH9577718.1"/>
    </source>
</evidence>
<dbReference type="PANTHER" id="PTHR46332:SF5">
    <property type="entry name" value="ASPARTATE BETA-HYDROXYLASE DOMAIN CONTAINING 2"/>
    <property type="match status" value="1"/>
</dbReference>
<comment type="caution">
    <text evidence="5">The sequence shown here is derived from an EMBL/GenBank/DDBJ whole genome shotgun (WGS) entry which is preliminary data.</text>
</comment>
<comment type="similarity">
    <text evidence="1">Belongs to the aspartyl/asparaginyl beta-hydroxylase family.</text>
</comment>
<dbReference type="Proteomes" id="UP000613266">
    <property type="component" value="Unassembled WGS sequence"/>
</dbReference>
<dbReference type="Gene3D" id="1.25.40.10">
    <property type="entry name" value="Tetratricopeptide repeat domain"/>
    <property type="match status" value="1"/>
</dbReference>
<gene>
    <name evidence="5" type="ORF">I7X39_12480</name>
</gene>
<keyword evidence="3" id="KW-0560">Oxidoreductase</keyword>
<dbReference type="Pfam" id="PF13432">
    <property type="entry name" value="TPR_16"/>
    <property type="match status" value="2"/>
</dbReference>
<evidence type="ECO:0000256" key="3">
    <source>
        <dbReference type="ARBA" id="ARBA00023002"/>
    </source>
</evidence>
<evidence type="ECO:0000256" key="1">
    <source>
        <dbReference type="ARBA" id="ARBA00007730"/>
    </source>
</evidence>
<keyword evidence="2" id="KW-0223">Dioxygenase</keyword>
<organism evidence="5 6">
    <name type="scientific">Inhella proteolytica</name>
    <dbReference type="NCBI Taxonomy" id="2795029"/>
    <lineage>
        <taxon>Bacteria</taxon>
        <taxon>Pseudomonadati</taxon>
        <taxon>Pseudomonadota</taxon>
        <taxon>Betaproteobacteria</taxon>
        <taxon>Burkholderiales</taxon>
        <taxon>Sphaerotilaceae</taxon>
        <taxon>Inhella</taxon>
    </lineage>
</organism>